<dbReference type="Pfam" id="PF08389">
    <property type="entry name" value="Xpo1"/>
    <property type="match status" value="1"/>
</dbReference>
<dbReference type="Proteomes" id="UP000593562">
    <property type="component" value="Unassembled WGS sequence"/>
</dbReference>
<proteinExistence type="inferred from homology"/>
<gene>
    <name evidence="11" type="ORF">HS088_TW07G01151</name>
</gene>
<evidence type="ECO:0000313" key="12">
    <source>
        <dbReference type="Proteomes" id="UP000593562"/>
    </source>
</evidence>
<evidence type="ECO:0000256" key="1">
    <source>
        <dbReference type="ARBA" id="ARBA00004496"/>
    </source>
</evidence>
<dbReference type="GO" id="GO:0000049">
    <property type="term" value="F:tRNA binding"/>
    <property type="evidence" value="ECO:0007669"/>
    <property type="project" value="UniProtKB-UniRule"/>
</dbReference>
<accession>A0A7J7DH20</accession>
<evidence type="ECO:0000256" key="5">
    <source>
        <dbReference type="ARBA" id="ARBA00022884"/>
    </source>
</evidence>
<dbReference type="EMBL" id="JAAARO010000007">
    <property type="protein sequence ID" value="KAF5745559.1"/>
    <property type="molecule type" value="Genomic_DNA"/>
</dbReference>
<dbReference type="GO" id="GO:0016363">
    <property type="term" value="C:nuclear matrix"/>
    <property type="evidence" value="ECO:0007669"/>
    <property type="project" value="TreeGrafter"/>
</dbReference>
<evidence type="ECO:0000256" key="9">
    <source>
        <dbReference type="RuleBase" id="RU366037"/>
    </source>
</evidence>
<dbReference type="InterPro" id="IPR040017">
    <property type="entry name" value="XPOT"/>
</dbReference>
<evidence type="ECO:0000313" key="11">
    <source>
        <dbReference type="EMBL" id="KAF5745559.1"/>
    </source>
</evidence>
<sequence>MACFERVDAKNPITVLEGPAFMKNKLAHVLVTLIYFEYPLIWSSVFMDFLPHLSKGALVMDMFCRFLNALDDEVISFDYPRTPDEVVVAGRVKDAMRQQCVPEIVRAWYHILTMYMTSDPELCASVLDSMKRYISWIDIRLIVNDAFIPLLFDLILADGLPEQVQGAAAGCLLAVVSKRMDSQSKLPLLQNLQISRVFGLISTDGDSELVSKLAALLTGYAVEILECFKRVSSDDERAVSVELLNEVLPSVFYVMKSCEIDSAFNVVQFLLGYVGTMKSLAPLKEKQLLQLGQILEVIRAQILYDPIYRDHLDVLDKIGREEQDRMVEFRIDLFVLLRTVGHVAPEVTHMFIRNSLAAATVSTT</sequence>
<keyword evidence="9" id="KW-0813">Transport</keyword>
<dbReference type="PANTHER" id="PTHR15952:SF11">
    <property type="entry name" value="EXPORTIN-T"/>
    <property type="match status" value="1"/>
</dbReference>
<dbReference type="Gene3D" id="1.25.10.10">
    <property type="entry name" value="Leucine-rich Repeat Variant"/>
    <property type="match status" value="1"/>
</dbReference>
<keyword evidence="3 9" id="KW-0963">Cytoplasm</keyword>
<dbReference type="InterPro" id="IPR011989">
    <property type="entry name" value="ARM-like"/>
</dbReference>
<evidence type="ECO:0000256" key="6">
    <source>
        <dbReference type="ARBA" id="ARBA00023242"/>
    </source>
</evidence>
<dbReference type="GO" id="GO:0071528">
    <property type="term" value="P:tRNA re-export from nucleus"/>
    <property type="evidence" value="ECO:0007669"/>
    <property type="project" value="UniProtKB-UniRule"/>
</dbReference>
<keyword evidence="5 9" id="KW-0694">RNA-binding</keyword>
<evidence type="ECO:0000256" key="8">
    <source>
        <dbReference type="ARBA" id="ARBA00032199"/>
    </source>
</evidence>
<dbReference type="GO" id="GO:0005737">
    <property type="term" value="C:cytoplasm"/>
    <property type="evidence" value="ECO:0007669"/>
    <property type="project" value="UniProtKB-SubCell"/>
</dbReference>
<dbReference type="SUPFAM" id="SSF48371">
    <property type="entry name" value="ARM repeat"/>
    <property type="match status" value="1"/>
</dbReference>
<organism evidence="11 12">
    <name type="scientific">Tripterygium wilfordii</name>
    <name type="common">Thunder God vine</name>
    <dbReference type="NCBI Taxonomy" id="458696"/>
    <lineage>
        <taxon>Eukaryota</taxon>
        <taxon>Viridiplantae</taxon>
        <taxon>Streptophyta</taxon>
        <taxon>Embryophyta</taxon>
        <taxon>Tracheophyta</taxon>
        <taxon>Spermatophyta</taxon>
        <taxon>Magnoliopsida</taxon>
        <taxon>eudicotyledons</taxon>
        <taxon>Gunneridae</taxon>
        <taxon>Pentapetalae</taxon>
        <taxon>rosids</taxon>
        <taxon>fabids</taxon>
        <taxon>Celastrales</taxon>
        <taxon>Celastraceae</taxon>
        <taxon>Tripterygium</taxon>
    </lineage>
</organism>
<protein>
    <recommendedName>
        <fullName evidence="2 9">Exportin-T</fullName>
    </recommendedName>
    <alternativeName>
        <fullName evidence="7 9">Exportin(tRNA)</fullName>
    </alternativeName>
    <alternativeName>
        <fullName evidence="8 9">tRNA exportin</fullName>
    </alternativeName>
</protein>
<name>A0A7J7DH20_TRIWF</name>
<dbReference type="InterPro" id="IPR016024">
    <property type="entry name" value="ARM-type_fold"/>
</dbReference>
<keyword evidence="12" id="KW-1185">Reference proteome</keyword>
<keyword evidence="4 9" id="KW-0820">tRNA-binding</keyword>
<evidence type="ECO:0000256" key="2">
    <source>
        <dbReference type="ARBA" id="ARBA00018928"/>
    </source>
</evidence>
<dbReference type="AlphaFoldDB" id="A0A7J7DH20"/>
<comment type="function">
    <text evidence="9">tRNA nucleus export receptor which facilitates tRNA translocation across the nuclear pore complex.</text>
</comment>
<comment type="similarity">
    <text evidence="9">Belongs to the exportin family.</text>
</comment>
<evidence type="ECO:0000259" key="10">
    <source>
        <dbReference type="Pfam" id="PF08389"/>
    </source>
</evidence>
<evidence type="ECO:0000256" key="4">
    <source>
        <dbReference type="ARBA" id="ARBA00022555"/>
    </source>
</evidence>
<dbReference type="InParanoid" id="A0A7J7DH20"/>
<keyword evidence="6 9" id="KW-0539">Nucleus</keyword>
<dbReference type="GO" id="GO:0031267">
    <property type="term" value="F:small GTPase binding"/>
    <property type="evidence" value="ECO:0007669"/>
    <property type="project" value="InterPro"/>
</dbReference>
<feature type="domain" description="Exportin-1/Importin-beta-like" evidence="10">
    <location>
        <begin position="19"/>
        <end position="172"/>
    </location>
</feature>
<dbReference type="PANTHER" id="PTHR15952">
    <property type="entry name" value="EXPORTIN-T/LOS1"/>
    <property type="match status" value="1"/>
</dbReference>
<evidence type="ECO:0000256" key="7">
    <source>
        <dbReference type="ARBA" id="ARBA00029784"/>
    </source>
</evidence>
<dbReference type="GO" id="GO:0005643">
    <property type="term" value="C:nuclear pore"/>
    <property type="evidence" value="ECO:0007669"/>
    <property type="project" value="TreeGrafter"/>
</dbReference>
<comment type="caution">
    <text evidence="11">The sequence shown here is derived from an EMBL/GenBank/DDBJ whole genome shotgun (WGS) entry which is preliminary data.</text>
</comment>
<comment type="subcellular location">
    <subcellularLocation>
        <location evidence="1 9">Cytoplasm</location>
    </subcellularLocation>
    <subcellularLocation>
        <location evidence="9">Nucleus</location>
    </subcellularLocation>
    <text evidence="9">Shuttles between the nucleus and the cytoplasm.</text>
</comment>
<reference evidence="11 12" key="1">
    <citation type="journal article" date="2020" name="Nat. Commun.">
        <title>Genome of Tripterygium wilfordii and identification of cytochrome P450 involved in triptolide biosynthesis.</title>
        <authorList>
            <person name="Tu L."/>
            <person name="Su P."/>
            <person name="Zhang Z."/>
            <person name="Gao L."/>
            <person name="Wang J."/>
            <person name="Hu T."/>
            <person name="Zhou J."/>
            <person name="Zhang Y."/>
            <person name="Zhao Y."/>
            <person name="Liu Y."/>
            <person name="Song Y."/>
            <person name="Tong Y."/>
            <person name="Lu Y."/>
            <person name="Yang J."/>
            <person name="Xu C."/>
            <person name="Jia M."/>
            <person name="Peters R.J."/>
            <person name="Huang L."/>
            <person name="Gao W."/>
        </authorList>
    </citation>
    <scope>NUCLEOTIDE SEQUENCE [LARGE SCALE GENOMIC DNA]</scope>
    <source>
        <strain evidence="12">cv. XIE 37</strain>
        <tissue evidence="11">Leaf</tissue>
    </source>
</reference>
<evidence type="ECO:0000256" key="3">
    <source>
        <dbReference type="ARBA" id="ARBA00022490"/>
    </source>
</evidence>
<dbReference type="InterPro" id="IPR013598">
    <property type="entry name" value="Exportin-1/Importin-b-like"/>
</dbReference>